<dbReference type="InterPro" id="IPR032828">
    <property type="entry name" value="PolyA_RNA-bd"/>
</dbReference>
<gene>
    <name evidence="12" type="ORF">A3B10_01055</name>
</gene>
<dbReference type="InterPro" id="IPR006674">
    <property type="entry name" value="HD_domain"/>
</dbReference>
<feature type="domain" description="tRNA nucleotidyltransferase/poly(A) polymerase RNA and SrmB- binding" evidence="11">
    <location>
        <begin position="209"/>
        <end position="268"/>
    </location>
</feature>
<accession>A0A1F5PWP9</accession>
<protein>
    <recommendedName>
        <fullName evidence="14">HD domain-containing protein</fullName>
    </recommendedName>
</protein>
<dbReference type="AlphaFoldDB" id="A0A1F5PWP9"/>
<dbReference type="Proteomes" id="UP000177281">
    <property type="component" value="Unassembled WGS sequence"/>
</dbReference>
<dbReference type="Pfam" id="PF01966">
    <property type="entry name" value="HD"/>
    <property type="match status" value="1"/>
</dbReference>
<evidence type="ECO:0000259" key="11">
    <source>
        <dbReference type="Pfam" id="PF12627"/>
    </source>
</evidence>
<dbReference type="Pfam" id="PF01743">
    <property type="entry name" value="PolyA_pol"/>
    <property type="match status" value="1"/>
</dbReference>
<keyword evidence="4" id="KW-0548">Nucleotidyltransferase</keyword>
<keyword evidence="7" id="KW-0460">Magnesium</keyword>
<evidence type="ECO:0000256" key="4">
    <source>
        <dbReference type="ARBA" id="ARBA00022695"/>
    </source>
</evidence>
<comment type="caution">
    <text evidence="12">The sequence shown here is derived from an EMBL/GenBank/DDBJ whole genome shotgun (WGS) entry which is preliminary data.</text>
</comment>
<keyword evidence="2 8" id="KW-0808">Transferase</keyword>
<proteinExistence type="inferred from homology"/>
<keyword evidence="8" id="KW-0694">RNA-binding</keyword>
<evidence type="ECO:0000313" key="13">
    <source>
        <dbReference type="Proteomes" id="UP000177281"/>
    </source>
</evidence>
<evidence type="ECO:0000256" key="6">
    <source>
        <dbReference type="ARBA" id="ARBA00022741"/>
    </source>
</evidence>
<reference evidence="12 13" key="1">
    <citation type="journal article" date="2016" name="Nat. Commun.">
        <title>Thousands of microbial genomes shed light on interconnected biogeochemical processes in an aquifer system.</title>
        <authorList>
            <person name="Anantharaman K."/>
            <person name="Brown C.T."/>
            <person name="Hug L.A."/>
            <person name="Sharon I."/>
            <person name="Castelle C.J."/>
            <person name="Probst A.J."/>
            <person name="Thomas B.C."/>
            <person name="Singh A."/>
            <person name="Wilkins M.J."/>
            <person name="Karaoz U."/>
            <person name="Brodie E.L."/>
            <person name="Williams K.H."/>
            <person name="Hubbard S.S."/>
            <person name="Banfield J.F."/>
        </authorList>
    </citation>
    <scope>NUCLEOTIDE SEQUENCE [LARGE SCALE GENOMIC DNA]</scope>
</reference>
<dbReference type="GO" id="GO:0016779">
    <property type="term" value="F:nucleotidyltransferase activity"/>
    <property type="evidence" value="ECO:0007669"/>
    <property type="project" value="UniProtKB-KW"/>
</dbReference>
<sequence>MQKLNWQYKTSLEKVGLKIVKLLQSQGFAAFWVGGVVRDKLLGLRFTVTLPVKESVLRQTSDDTRGDNVKLSTNIDIATDATPDQIEKILNQAKIKVKPIGKQFGSILAIVNNWPIEITTFRAEGRYSDKRHPDQVTYIRTYIRDAERRDFTINALYFDPIKKQLFDPVGGLKDLKLKLLKFVGDPKKRIDEDALRMFRAVRFATELHFKLEKNSFAAIKTRAKYIQGVSGERIKAELDKILFSKNRADGIMLLDKVGLLKFIIPEFEPLKSFSHQSKNYHLEGSQFEHTLLVLKKIKESNLDLLYAILFHDIGKPQKAQKVLKKEGWVISTKGHADAGADIFLQFAKRLKFPKSNRDTIEWLIRNHMLMFDYLHMRPIKQIRLAEHPAFDLLMRHWHYDEAGTKRSKYADDHQRRYLRSRAIGLQLLDQLKQKQNLIKKLSSGELIMKYSNLKPGPSLGQKIEEVKVQIVLGKIKNGQELKYYLME</sequence>
<dbReference type="PANTHER" id="PTHR46173:SF1">
    <property type="entry name" value="CCA TRNA NUCLEOTIDYLTRANSFERASE 1, MITOCHONDRIAL"/>
    <property type="match status" value="1"/>
</dbReference>
<dbReference type="CDD" id="cd00077">
    <property type="entry name" value="HDc"/>
    <property type="match status" value="1"/>
</dbReference>
<evidence type="ECO:0000313" key="12">
    <source>
        <dbReference type="EMBL" id="OGE94376.1"/>
    </source>
</evidence>
<dbReference type="InterPro" id="IPR003607">
    <property type="entry name" value="HD/PDEase_dom"/>
</dbReference>
<dbReference type="InterPro" id="IPR050264">
    <property type="entry name" value="Bact_CCA-adding_enz_type3_sf"/>
</dbReference>
<dbReference type="SUPFAM" id="SSF81301">
    <property type="entry name" value="Nucleotidyltransferase"/>
    <property type="match status" value="1"/>
</dbReference>
<feature type="domain" description="Poly A polymerase head" evidence="9">
    <location>
        <begin position="31"/>
        <end position="180"/>
    </location>
</feature>
<dbReference type="STRING" id="1817841.A3B10_01055"/>
<dbReference type="PANTHER" id="PTHR46173">
    <property type="entry name" value="CCA TRNA NUCLEOTIDYLTRANSFERASE 1, MITOCHONDRIAL"/>
    <property type="match status" value="1"/>
</dbReference>
<comment type="similarity">
    <text evidence="8">Belongs to the tRNA nucleotidyltransferase/poly(A) polymerase family.</text>
</comment>
<dbReference type="SUPFAM" id="SSF81891">
    <property type="entry name" value="Poly A polymerase C-terminal region-like"/>
    <property type="match status" value="1"/>
</dbReference>
<dbReference type="Gene3D" id="3.30.460.10">
    <property type="entry name" value="Beta Polymerase, domain 2"/>
    <property type="match status" value="1"/>
</dbReference>
<evidence type="ECO:0008006" key="14">
    <source>
        <dbReference type="Google" id="ProtNLM"/>
    </source>
</evidence>
<organism evidence="12 13">
    <name type="scientific">Candidatus Doudnabacteria bacterium RIFCSPLOWO2_01_FULL_44_21</name>
    <dbReference type="NCBI Taxonomy" id="1817841"/>
    <lineage>
        <taxon>Bacteria</taxon>
        <taxon>Candidatus Doudnaibacteriota</taxon>
    </lineage>
</organism>
<dbReference type="EMBL" id="MFFB01000018">
    <property type="protein sequence ID" value="OGE94376.1"/>
    <property type="molecule type" value="Genomic_DNA"/>
</dbReference>
<evidence type="ECO:0000256" key="7">
    <source>
        <dbReference type="ARBA" id="ARBA00022842"/>
    </source>
</evidence>
<feature type="domain" description="HD" evidence="10">
    <location>
        <begin position="287"/>
        <end position="377"/>
    </location>
</feature>
<evidence type="ECO:0000256" key="5">
    <source>
        <dbReference type="ARBA" id="ARBA00022723"/>
    </source>
</evidence>
<evidence type="ECO:0000259" key="10">
    <source>
        <dbReference type="Pfam" id="PF01966"/>
    </source>
</evidence>
<evidence type="ECO:0000256" key="3">
    <source>
        <dbReference type="ARBA" id="ARBA00022694"/>
    </source>
</evidence>
<dbReference type="GO" id="GO:0000049">
    <property type="term" value="F:tRNA binding"/>
    <property type="evidence" value="ECO:0007669"/>
    <property type="project" value="TreeGrafter"/>
</dbReference>
<dbReference type="Gene3D" id="1.10.3090.10">
    <property type="entry name" value="cca-adding enzyme, domain 2"/>
    <property type="match status" value="1"/>
</dbReference>
<dbReference type="GO" id="GO:0008033">
    <property type="term" value="P:tRNA processing"/>
    <property type="evidence" value="ECO:0007669"/>
    <property type="project" value="UniProtKB-KW"/>
</dbReference>
<keyword evidence="6" id="KW-0547">Nucleotide-binding</keyword>
<evidence type="ECO:0000256" key="8">
    <source>
        <dbReference type="RuleBase" id="RU003953"/>
    </source>
</evidence>
<comment type="cofactor">
    <cofactor evidence="1">
        <name>Mg(2+)</name>
        <dbReference type="ChEBI" id="CHEBI:18420"/>
    </cofactor>
</comment>
<dbReference type="InterPro" id="IPR043519">
    <property type="entry name" value="NT_sf"/>
</dbReference>
<name>A0A1F5PWP9_9BACT</name>
<dbReference type="GO" id="GO:0000166">
    <property type="term" value="F:nucleotide binding"/>
    <property type="evidence" value="ECO:0007669"/>
    <property type="project" value="UniProtKB-KW"/>
</dbReference>
<dbReference type="InterPro" id="IPR002646">
    <property type="entry name" value="PolA_pol_head_dom"/>
</dbReference>
<keyword evidence="5" id="KW-0479">Metal-binding</keyword>
<evidence type="ECO:0000256" key="1">
    <source>
        <dbReference type="ARBA" id="ARBA00001946"/>
    </source>
</evidence>
<dbReference type="CDD" id="cd05398">
    <property type="entry name" value="NT_ClassII-CCAase"/>
    <property type="match status" value="1"/>
</dbReference>
<dbReference type="GO" id="GO:0046872">
    <property type="term" value="F:metal ion binding"/>
    <property type="evidence" value="ECO:0007669"/>
    <property type="project" value="UniProtKB-KW"/>
</dbReference>
<keyword evidence="3" id="KW-0819">tRNA processing</keyword>
<evidence type="ECO:0000259" key="9">
    <source>
        <dbReference type="Pfam" id="PF01743"/>
    </source>
</evidence>
<dbReference type="Pfam" id="PF12627">
    <property type="entry name" value="PolyA_pol_RNAbd"/>
    <property type="match status" value="1"/>
</dbReference>
<evidence type="ECO:0000256" key="2">
    <source>
        <dbReference type="ARBA" id="ARBA00022679"/>
    </source>
</evidence>